<evidence type="ECO:0000256" key="1">
    <source>
        <dbReference type="ARBA" id="ARBA00004196"/>
    </source>
</evidence>
<dbReference type="InterPro" id="IPR001640">
    <property type="entry name" value="Lgt"/>
</dbReference>
<accession>A0A7S9E055</accession>
<feature type="transmembrane region" description="Helical" evidence="4">
    <location>
        <begin position="101"/>
        <end position="122"/>
    </location>
</feature>
<dbReference type="Proteomes" id="UP000595095">
    <property type="component" value="Chromosome"/>
</dbReference>
<feature type="transmembrane region" description="Helical" evidence="4">
    <location>
        <begin position="35"/>
        <end position="56"/>
    </location>
</feature>
<feature type="transmembrane region" description="Helical" evidence="4">
    <location>
        <begin position="6"/>
        <end position="23"/>
    </location>
</feature>
<dbReference type="Gene3D" id="3.40.30.10">
    <property type="entry name" value="Glutaredoxin"/>
    <property type="match status" value="1"/>
</dbReference>
<dbReference type="EMBL" id="CP064795">
    <property type="protein sequence ID" value="QPG07118.1"/>
    <property type="molecule type" value="Genomic_DNA"/>
</dbReference>
<name>A0A7S9E055_9ALTE</name>
<reference evidence="6 7" key="1">
    <citation type="submission" date="2020-11" db="EMBL/GenBank/DDBJ databases">
        <title>Complete genome sequence for Salinimonas sp. strain G2-b.</title>
        <authorList>
            <person name="Park S.-J."/>
        </authorList>
    </citation>
    <scope>NUCLEOTIDE SEQUENCE [LARGE SCALE GENOMIC DNA]</scope>
    <source>
        <strain evidence="6 7">G2-b</strain>
    </source>
</reference>
<dbReference type="GO" id="GO:0015036">
    <property type="term" value="F:disulfide oxidoreductase activity"/>
    <property type="evidence" value="ECO:0007669"/>
    <property type="project" value="UniProtKB-ARBA"/>
</dbReference>
<proteinExistence type="predicted"/>
<protein>
    <submittedName>
        <fullName evidence="6">TlpA family protein disulfide reductase</fullName>
    </submittedName>
</protein>
<dbReference type="InterPro" id="IPR017937">
    <property type="entry name" value="Thioredoxin_CS"/>
</dbReference>
<dbReference type="PROSITE" id="PS00194">
    <property type="entry name" value="THIOREDOXIN_1"/>
    <property type="match status" value="1"/>
</dbReference>
<dbReference type="InterPro" id="IPR050553">
    <property type="entry name" value="Thioredoxin_ResA/DsbE_sf"/>
</dbReference>
<dbReference type="InterPro" id="IPR036249">
    <property type="entry name" value="Thioredoxin-like_sf"/>
</dbReference>
<dbReference type="CDD" id="cd02966">
    <property type="entry name" value="TlpA_like_family"/>
    <property type="match status" value="1"/>
</dbReference>
<evidence type="ECO:0000256" key="2">
    <source>
        <dbReference type="ARBA" id="ARBA00022748"/>
    </source>
</evidence>
<dbReference type="Pfam" id="PF01790">
    <property type="entry name" value="LGT"/>
    <property type="match status" value="1"/>
</dbReference>
<dbReference type="GO" id="GO:0042158">
    <property type="term" value="P:lipoprotein biosynthetic process"/>
    <property type="evidence" value="ECO:0007669"/>
    <property type="project" value="InterPro"/>
</dbReference>
<keyword evidence="4" id="KW-0812">Transmembrane</keyword>
<feature type="domain" description="Thioredoxin" evidence="5">
    <location>
        <begin position="127"/>
        <end position="259"/>
    </location>
</feature>
<dbReference type="GO" id="GO:0008961">
    <property type="term" value="F:phosphatidylglycerol-prolipoprotein diacylglyceryl transferase activity"/>
    <property type="evidence" value="ECO:0007669"/>
    <property type="project" value="InterPro"/>
</dbReference>
<dbReference type="InterPro" id="IPR013766">
    <property type="entry name" value="Thioredoxin_domain"/>
</dbReference>
<comment type="subcellular location">
    <subcellularLocation>
        <location evidence="1">Cell envelope</location>
    </subcellularLocation>
</comment>
<dbReference type="GO" id="GO:0005886">
    <property type="term" value="C:plasma membrane"/>
    <property type="evidence" value="ECO:0007669"/>
    <property type="project" value="InterPro"/>
</dbReference>
<dbReference type="InterPro" id="IPR013740">
    <property type="entry name" value="Redoxin"/>
</dbReference>
<feature type="transmembrane region" description="Helical" evidence="4">
    <location>
        <begin position="72"/>
        <end position="89"/>
    </location>
</feature>
<dbReference type="PANTHER" id="PTHR42852:SF13">
    <property type="entry name" value="PROTEIN DIPZ"/>
    <property type="match status" value="1"/>
</dbReference>
<sequence>MMTSTALTLASILLFWFFVSFFTRSTNYQKFATDTLFWSVVAGFLVARIMFVIALWEVYQQDWVSAFDIRDGGFNQQIGWFTGIMLLFIRSRAQRKLATTYLKSAVITGVVVFPLFVVNVWMNNQTAGKGIDVTNFEGEPETLNLEIGKPVIINFWASWCPPCRREMPILQDAQQQHRDMKFIFVNQSEAPAVARAFLSKQNIEIKNVYYDFSGRSAKELGAYGLPTTLFYNSEGKLINSHMGELSEASLQHYLQPFLEDNNET</sequence>
<evidence type="ECO:0000256" key="3">
    <source>
        <dbReference type="ARBA" id="ARBA00023284"/>
    </source>
</evidence>
<dbReference type="PANTHER" id="PTHR42852">
    <property type="entry name" value="THIOL:DISULFIDE INTERCHANGE PROTEIN DSBE"/>
    <property type="match status" value="1"/>
</dbReference>
<dbReference type="PROSITE" id="PS51352">
    <property type="entry name" value="THIOREDOXIN_2"/>
    <property type="match status" value="1"/>
</dbReference>
<keyword evidence="7" id="KW-1185">Reference proteome</keyword>
<dbReference type="SUPFAM" id="SSF52833">
    <property type="entry name" value="Thioredoxin-like"/>
    <property type="match status" value="1"/>
</dbReference>
<gene>
    <name evidence="6" type="ORF">IT774_02865</name>
</gene>
<keyword evidence="4" id="KW-0472">Membrane</keyword>
<dbReference type="GO" id="GO:0030313">
    <property type="term" value="C:cell envelope"/>
    <property type="evidence" value="ECO:0007669"/>
    <property type="project" value="UniProtKB-SubCell"/>
</dbReference>
<organism evidence="6 7">
    <name type="scientific">Salinimonas marina</name>
    <dbReference type="NCBI Taxonomy" id="2785918"/>
    <lineage>
        <taxon>Bacteria</taxon>
        <taxon>Pseudomonadati</taxon>
        <taxon>Pseudomonadota</taxon>
        <taxon>Gammaproteobacteria</taxon>
        <taxon>Alteromonadales</taxon>
        <taxon>Alteromonadaceae</taxon>
        <taxon>Alteromonas/Salinimonas group</taxon>
        <taxon>Salinimonas</taxon>
    </lineage>
</organism>
<evidence type="ECO:0000313" key="7">
    <source>
        <dbReference type="Proteomes" id="UP000595095"/>
    </source>
</evidence>
<keyword evidence="2" id="KW-0201">Cytochrome c-type biogenesis</keyword>
<evidence type="ECO:0000256" key="4">
    <source>
        <dbReference type="SAM" id="Phobius"/>
    </source>
</evidence>
<keyword evidence="3" id="KW-0676">Redox-active center</keyword>
<dbReference type="GO" id="GO:0017004">
    <property type="term" value="P:cytochrome complex assembly"/>
    <property type="evidence" value="ECO:0007669"/>
    <property type="project" value="UniProtKB-KW"/>
</dbReference>
<dbReference type="Pfam" id="PF08534">
    <property type="entry name" value="Redoxin"/>
    <property type="match status" value="1"/>
</dbReference>
<evidence type="ECO:0000313" key="6">
    <source>
        <dbReference type="EMBL" id="QPG07118.1"/>
    </source>
</evidence>
<keyword evidence="4" id="KW-1133">Transmembrane helix</keyword>
<evidence type="ECO:0000259" key="5">
    <source>
        <dbReference type="PROSITE" id="PS51352"/>
    </source>
</evidence>
<dbReference type="KEGG" id="smaa:IT774_02865"/>
<dbReference type="AlphaFoldDB" id="A0A7S9E055"/>